<dbReference type="InterPro" id="IPR000209">
    <property type="entry name" value="Peptidase_S8/S53_dom"/>
</dbReference>
<evidence type="ECO:0000256" key="12">
    <source>
        <dbReference type="PROSITE-ProRule" id="PRU01240"/>
    </source>
</evidence>
<dbReference type="RefSeq" id="WP_191696998.1">
    <property type="nucleotide sequence ID" value="NZ_JACSQO010000003.1"/>
</dbReference>
<keyword evidence="7 15" id="KW-0732">Signal</keyword>
<evidence type="ECO:0000259" key="16">
    <source>
        <dbReference type="Pfam" id="PF00082"/>
    </source>
</evidence>
<evidence type="ECO:0000313" key="20">
    <source>
        <dbReference type="Proteomes" id="UP000640786"/>
    </source>
</evidence>
<feature type="domain" description="C5a peptidase/Subtilisin-like protease SBT2-like Fn3-like" evidence="18">
    <location>
        <begin position="672"/>
        <end position="798"/>
    </location>
</feature>
<dbReference type="Gene3D" id="3.50.30.30">
    <property type="match status" value="1"/>
</dbReference>
<feature type="compositionally biased region" description="Gly residues" evidence="14">
    <location>
        <begin position="1236"/>
        <end position="1266"/>
    </location>
</feature>
<dbReference type="PANTHER" id="PTHR43806:SF11">
    <property type="entry name" value="CEREVISIN-RELATED"/>
    <property type="match status" value="1"/>
</dbReference>
<dbReference type="InterPro" id="IPR013783">
    <property type="entry name" value="Ig-like_fold"/>
</dbReference>
<dbReference type="SUPFAM" id="SSF52025">
    <property type="entry name" value="PA domain"/>
    <property type="match status" value="1"/>
</dbReference>
<dbReference type="PRINTS" id="PR00723">
    <property type="entry name" value="SUBTILISIN"/>
</dbReference>
<keyword evidence="4" id="KW-0134">Cell wall</keyword>
<dbReference type="Pfam" id="PF02225">
    <property type="entry name" value="PA"/>
    <property type="match status" value="1"/>
</dbReference>
<dbReference type="PROSITE" id="PS00137">
    <property type="entry name" value="SUBTILASE_HIS"/>
    <property type="match status" value="1"/>
</dbReference>
<organism evidence="19 20">
    <name type="scientific">Psychrobacillus faecigallinarum</name>
    <dbReference type="NCBI Taxonomy" id="2762235"/>
    <lineage>
        <taxon>Bacteria</taxon>
        <taxon>Bacillati</taxon>
        <taxon>Bacillota</taxon>
        <taxon>Bacilli</taxon>
        <taxon>Bacillales</taxon>
        <taxon>Bacillaceae</taxon>
        <taxon>Psychrobacillus</taxon>
    </lineage>
</organism>
<dbReference type="Pfam" id="PF00082">
    <property type="entry name" value="Peptidase_S8"/>
    <property type="match status" value="1"/>
</dbReference>
<dbReference type="PROSITE" id="PS51892">
    <property type="entry name" value="SUBTILASE"/>
    <property type="match status" value="1"/>
</dbReference>
<comment type="caution">
    <text evidence="19">The sequence shown here is derived from an EMBL/GenBank/DDBJ whole genome shotgun (WGS) entry which is preliminary data.</text>
</comment>
<dbReference type="InterPro" id="IPR023827">
    <property type="entry name" value="Peptidase_S8_Asp-AS"/>
</dbReference>
<evidence type="ECO:0000256" key="7">
    <source>
        <dbReference type="ARBA" id="ARBA00022729"/>
    </source>
</evidence>
<keyword evidence="8" id="KW-0677">Repeat</keyword>
<dbReference type="CDD" id="cd07475">
    <property type="entry name" value="Peptidases_S8_C5a_Peptidase"/>
    <property type="match status" value="1"/>
</dbReference>
<feature type="active site" description="Charge relay system" evidence="12">
    <location>
        <position position="589"/>
    </location>
</feature>
<accession>A0ABR8R917</accession>
<feature type="chain" id="PRO_5045243317" evidence="15">
    <location>
        <begin position="32"/>
        <end position="1266"/>
    </location>
</feature>
<keyword evidence="10 12" id="KW-0720">Serine protease</keyword>
<evidence type="ECO:0000256" key="2">
    <source>
        <dbReference type="ARBA" id="ARBA00004613"/>
    </source>
</evidence>
<dbReference type="InterPro" id="IPR050131">
    <property type="entry name" value="Peptidase_S8_subtilisin-like"/>
</dbReference>
<evidence type="ECO:0000259" key="17">
    <source>
        <dbReference type="Pfam" id="PF02225"/>
    </source>
</evidence>
<evidence type="ECO:0000256" key="15">
    <source>
        <dbReference type="SAM" id="SignalP"/>
    </source>
</evidence>
<evidence type="ECO:0000256" key="14">
    <source>
        <dbReference type="SAM" id="MobiDB-lite"/>
    </source>
</evidence>
<proteinExistence type="inferred from homology"/>
<comment type="similarity">
    <text evidence="3 12 13">Belongs to the peptidase S8 family.</text>
</comment>
<comment type="cofactor">
    <cofactor evidence="1">
        <name>Ca(2+)</name>
        <dbReference type="ChEBI" id="CHEBI:29108"/>
    </cofactor>
</comment>
<dbReference type="CDD" id="cd02133">
    <property type="entry name" value="PA_C5a_like"/>
    <property type="match status" value="1"/>
</dbReference>
<dbReference type="EMBL" id="JACSQO010000003">
    <property type="protein sequence ID" value="MBD7944150.1"/>
    <property type="molecule type" value="Genomic_DNA"/>
</dbReference>
<gene>
    <name evidence="19" type="ORF">H9650_08465</name>
</gene>
<evidence type="ECO:0000259" key="18">
    <source>
        <dbReference type="Pfam" id="PF06280"/>
    </source>
</evidence>
<evidence type="ECO:0000256" key="3">
    <source>
        <dbReference type="ARBA" id="ARBA00011073"/>
    </source>
</evidence>
<evidence type="ECO:0000256" key="1">
    <source>
        <dbReference type="ARBA" id="ARBA00001913"/>
    </source>
</evidence>
<evidence type="ECO:0000256" key="13">
    <source>
        <dbReference type="RuleBase" id="RU003355"/>
    </source>
</evidence>
<sequence length="1266" mass="136523">MGIKKNTTILAVVTSLMFSTTSVGLASPASAKQIEKQLTNTQVQRLPQIPERLLVPENPSEKVRIIVELEKAPAIETATKKGVLYKNLSKSERKSVESAIETDQRNVKDKVKRVSKNIQYKEEFNAIFNGFSAEVDARDVAGIGLIDGVKRVYESTEYDRPKITPQMVHSKELVQAQLAWEKYSFKGEGMVVGVIDTGIDPNHRDMILSDENTGEITSAEVSTLLSDGSIEPGLYFTPKVPFGYNYMDENTEIRDIGPDASMHGMHVSGTVGANGDEENGGIKGVAPEVQLLALKVFGNDPLFPSTYGDVYVKAMDDAIKLGADALNMSLGSTAGFVDSNSPEQQAVTRAQDNGLLVAISAGNSDMFGSGTWYPYASNQDYGLTGSPSVSEDSFGVASYENDSITASSFQYAFDGAESGQAMFLLANDKDPAALPADSYEVVEAGLGTPEDFAGKDVSGKFALVSRGSISFVEKGLNAQEAGAVGVIIYNNAEGTINMASDPAIRIPFMSALQADGLAIKAGIDAGKTVTVSFDGEYIDTPNPSKGKMSSFTSWGPTPNLDFKPEITAPGGNIFSTLNDNNYGLMSGTSMAAPHVAGGTALVLERVNEEFGLTGAERVQFAKNLMMNTAKPIELKAGEYVSPRRQGAGIMQLANALETDVLVTNSSTGEAKVALKEISGSQFNFSLKAKNYSDEAKTYNVDVQLQVDRPVNAGANYVTIPNNEAYGSYVLEESDASISVPATVTVPANGETTIQVSVDASNSDWLYQYFPNGYFIDGFVRLTDPSEETSGNVPLTVPFFGFNGSWDDAPIFDEFLWEDLTYWGFQALADDKGDFINGSSLSEEFDPTKFAFSPNGDGTLDKVIPVYSLMRNVKDFQINILDANGKKLRTIRTEKYLRKHYISTNAYTFSSVNAWDGMINGKPAADGQYKIQLRGVIDHAGAEWQTIEYPIILDTKAPTAEITFDAKTKTLTLANASDQGVGIDRIEVYLNDEEITEAATLESYVVEQAKTGDKITVKVWDIAGNSTVEEIIVEDAPETEPAPEEETKEPVIFIQTPEFFGYYQTGDVLVEGTVEDDSKIKSLKINGVPASSFDGKAFSHTLSLKDGVQSVNVEAIDEFDNKMAITRKIIVDTQKPTVEAVKKSLPKGKLNADAENPVIQVKVGDNFDEVRLYLNDSEVFYNPVSSPYAMNGYSKTVDVELPLEEGSNEFVLKVVDLVGHESTQTITVEKKVNGSGNSNGNGNSNGSGNGNGNDNGNGNGNGKGKSN</sequence>
<keyword evidence="5" id="KW-0964">Secreted</keyword>
<evidence type="ECO:0000256" key="6">
    <source>
        <dbReference type="ARBA" id="ARBA00022670"/>
    </source>
</evidence>
<dbReference type="Gene3D" id="2.60.40.1710">
    <property type="entry name" value="Subtilisin-like superfamily"/>
    <property type="match status" value="1"/>
</dbReference>
<keyword evidence="11" id="KW-0106">Calcium</keyword>
<keyword evidence="6 12" id="KW-0645">Protease</keyword>
<comment type="subcellular location">
    <subcellularLocation>
        <location evidence="2">Secreted</location>
    </subcellularLocation>
</comment>
<evidence type="ECO:0000256" key="9">
    <source>
        <dbReference type="ARBA" id="ARBA00022801"/>
    </source>
</evidence>
<evidence type="ECO:0000256" key="4">
    <source>
        <dbReference type="ARBA" id="ARBA00022512"/>
    </source>
</evidence>
<dbReference type="Gene3D" id="3.40.50.200">
    <property type="entry name" value="Peptidase S8/S53 domain"/>
    <property type="match status" value="1"/>
</dbReference>
<dbReference type="Pfam" id="PF06280">
    <property type="entry name" value="fn3_5"/>
    <property type="match status" value="1"/>
</dbReference>
<name>A0ABR8R917_9BACI</name>
<keyword evidence="9 12" id="KW-0378">Hydrolase</keyword>
<dbReference type="InterPro" id="IPR022398">
    <property type="entry name" value="Peptidase_S8_His-AS"/>
</dbReference>
<feature type="active site" description="Charge relay system" evidence="12">
    <location>
        <position position="263"/>
    </location>
</feature>
<reference evidence="19 20" key="1">
    <citation type="submission" date="2020-08" db="EMBL/GenBank/DDBJ databases">
        <title>A Genomic Blueprint of the Chicken Gut Microbiome.</title>
        <authorList>
            <person name="Gilroy R."/>
            <person name="Ravi A."/>
            <person name="Getino M."/>
            <person name="Pursley I."/>
            <person name="Horton D.L."/>
            <person name="Alikhan N.-F."/>
            <person name="Baker D."/>
            <person name="Gharbi K."/>
            <person name="Hall N."/>
            <person name="Watson M."/>
            <person name="Adriaenssens E.M."/>
            <person name="Foster-Nyarko E."/>
            <person name="Jarju S."/>
            <person name="Secka A."/>
            <person name="Antonio M."/>
            <person name="Oren A."/>
            <person name="Chaudhuri R."/>
            <person name="La Ragione R.M."/>
            <person name="Hildebrand F."/>
            <person name="Pallen M.J."/>
        </authorList>
    </citation>
    <scope>NUCLEOTIDE SEQUENCE [LARGE SCALE GENOMIC DNA]</scope>
    <source>
        <strain evidence="19 20">Sa2BUA9</strain>
    </source>
</reference>
<evidence type="ECO:0000256" key="8">
    <source>
        <dbReference type="ARBA" id="ARBA00022737"/>
    </source>
</evidence>
<dbReference type="PANTHER" id="PTHR43806">
    <property type="entry name" value="PEPTIDASE S8"/>
    <property type="match status" value="1"/>
</dbReference>
<dbReference type="PROSITE" id="PS00138">
    <property type="entry name" value="SUBTILASE_SER"/>
    <property type="match status" value="1"/>
</dbReference>
<dbReference type="InterPro" id="IPR010435">
    <property type="entry name" value="C5a/SBT2-like_Fn3"/>
</dbReference>
<dbReference type="SUPFAM" id="SSF52743">
    <property type="entry name" value="Subtilisin-like"/>
    <property type="match status" value="1"/>
</dbReference>
<feature type="region of interest" description="Disordered" evidence="14">
    <location>
        <begin position="1226"/>
        <end position="1266"/>
    </location>
</feature>
<dbReference type="PROSITE" id="PS00136">
    <property type="entry name" value="SUBTILASE_ASP"/>
    <property type="match status" value="1"/>
</dbReference>
<dbReference type="InterPro" id="IPR046450">
    <property type="entry name" value="PA_dom_sf"/>
</dbReference>
<dbReference type="Gene3D" id="2.60.40.10">
    <property type="entry name" value="Immunoglobulins"/>
    <property type="match status" value="1"/>
</dbReference>
<protein>
    <submittedName>
        <fullName evidence="19">S8 family serine peptidase</fullName>
    </submittedName>
</protein>
<feature type="active site" description="Charge relay system" evidence="12">
    <location>
        <position position="196"/>
    </location>
</feature>
<keyword evidence="20" id="KW-1185">Reference proteome</keyword>
<dbReference type="Proteomes" id="UP000640786">
    <property type="component" value="Unassembled WGS sequence"/>
</dbReference>
<dbReference type="InterPro" id="IPR023828">
    <property type="entry name" value="Peptidase_S8_Ser-AS"/>
</dbReference>
<evidence type="ECO:0000256" key="11">
    <source>
        <dbReference type="ARBA" id="ARBA00022837"/>
    </source>
</evidence>
<evidence type="ECO:0000313" key="19">
    <source>
        <dbReference type="EMBL" id="MBD7944150.1"/>
    </source>
</evidence>
<evidence type="ECO:0000256" key="10">
    <source>
        <dbReference type="ARBA" id="ARBA00022825"/>
    </source>
</evidence>
<feature type="domain" description="Peptidase S8/S53" evidence="16">
    <location>
        <begin position="187"/>
        <end position="648"/>
    </location>
</feature>
<dbReference type="InterPro" id="IPR003137">
    <property type="entry name" value="PA_domain"/>
</dbReference>
<dbReference type="Gene3D" id="2.60.40.4070">
    <property type="match status" value="1"/>
</dbReference>
<evidence type="ECO:0000256" key="5">
    <source>
        <dbReference type="ARBA" id="ARBA00022525"/>
    </source>
</evidence>
<dbReference type="InterPro" id="IPR036852">
    <property type="entry name" value="Peptidase_S8/S53_dom_sf"/>
</dbReference>
<feature type="signal peptide" evidence="15">
    <location>
        <begin position="1"/>
        <end position="31"/>
    </location>
</feature>
<feature type="domain" description="PA" evidence="17">
    <location>
        <begin position="439"/>
        <end position="519"/>
    </location>
</feature>
<dbReference type="InterPro" id="IPR015500">
    <property type="entry name" value="Peptidase_S8_subtilisin-rel"/>
</dbReference>
<dbReference type="InterPro" id="IPR034216">
    <property type="entry name" value="C5a_Peptidase"/>
</dbReference>